<feature type="compositionally biased region" description="Basic residues" evidence="8">
    <location>
        <begin position="1"/>
        <end position="14"/>
    </location>
</feature>
<gene>
    <name evidence="9" type="ORF">D9613_000935</name>
</gene>
<organism evidence="9 10">
    <name type="scientific">Agrocybe pediades</name>
    <dbReference type="NCBI Taxonomy" id="84607"/>
    <lineage>
        <taxon>Eukaryota</taxon>
        <taxon>Fungi</taxon>
        <taxon>Dikarya</taxon>
        <taxon>Basidiomycota</taxon>
        <taxon>Agaricomycotina</taxon>
        <taxon>Agaricomycetes</taxon>
        <taxon>Agaricomycetidae</taxon>
        <taxon>Agaricales</taxon>
        <taxon>Agaricineae</taxon>
        <taxon>Strophariaceae</taxon>
        <taxon>Agrocybe</taxon>
    </lineage>
</organism>
<feature type="compositionally biased region" description="Basic and acidic residues" evidence="8">
    <location>
        <begin position="61"/>
        <end position="95"/>
    </location>
</feature>
<sequence>MQRQKVTRKLKQVKKTLDSAESDSEKKKLSADLHELRVDLNYILHYPKTKKYISLFPPEVRHGDEASTSKAEAQKTNEEREEVRKWIREQMKEGDLPNEPEQELSSQNGAKKGRAQKWPQSGETSTNDSKSRTSKPAQVEQDDFFEDDGDSD</sequence>
<comment type="caution">
    <text evidence="9">The sequence shown here is derived from an EMBL/GenBank/DDBJ whole genome shotgun (WGS) entry which is preliminary data.</text>
</comment>
<proteinExistence type="inferred from homology"/>
<accession>A0A8H4VSK2</accession>
<evidence type="ECO:0000256" key="1">
    <source>
        <dbReference type="ARBA" id="ARBA00004604"/>
    </source>
</evidence>
<evidence type="ECO:0000256" key="2">
    <source>
        <dbReference type="ARBA" id="ARBA00006916"/>
    </source>
</evidence>
<evidence type="ECO:0000256" key="4">
    <source>
        <dbReference type="ARBA" id="ARBA00019827"/>
    </source>
</evidence>
<comment type="subcellular location">
    <subcellularLocation>
        <location evidence="1">Nucleus</location>
        <location evidence="1">Nucleolus</location>
    </subcellularLocation>
</comment>
<evidence type="ECO:0000256" key="8">
    <source>
        <dbReference type="SAM" id="MobiDB-lite"/>
    </source>
</evidence>
<dbReference type="InterPro" id="IPR050786">
    <property type="entry name" value="EFG1_rRNA-proc"/>
</dbReference>
<keyword evidence="5" id="KW-0698">rRNA processing</keyword>
<protein>
    <recommendedName>
        <fullName evidence="3">rRNA-processing protein EFG1</fullName>
    </recommendedName>
    <alternativeName>
        <fullName evidence="4">rRNA-processing protein efg1</fullName>
    </alternativeName>
</protein>
<evidence type="ECO:0000313" key="9">
    <source>
        <dbReference type="EMBL" id="KAF4620923.1"/>
    </source>
</evidence>
<keyword evidence="6" id="KW-0175">Coiled coil</keyword>
<feature type="region of interest" description="Disordered" evidence="8">
    <location>
        <begin position="61"/>
        <end position="152"/>
    </location>
</feature>
<dbReference type="EMBL" id="JAACJL010000015">
    <property type="protein sequence ID" value="KAF4620923.1"/>
    <property type="molecule type" value="Genomic_DNA"/>
</dbReference>
<evidence type="ECO:0000313" key="10">
    <source>
        <dbReference type="Proteomes" id="UP000521872"/>
    </source>
</evidence>
<feature type="region of interest" description="Disordered" evidence="8">
    <location>
        <begin position="1"/>
        <end position="32"/>
    </location>
</feature>
<dbReference type="Proteomes" id="UP000521872">
    <property type="component" value="Unassembled WGS sequence"/>
</dbReference>
<name>A0A8H4VSK2_9AGAR</name>
<reference evidence="9 10" key="1">
    <citation type="submission" date="2019-12" db="EMBL/GenBank/DDBJ databases">
        <authorList>
            <person name="Floudas D."/>
            <person name="Bentzer J."/>
            <person name="Ahren D."/>
            <person name="Johansson T."/>
            <person name="Persson P."/>
            <person name="Tunlid A."/>
        </authorList>
    </citation>
    <scope>NUCLEOTIDE SEQUENCE [LARGE SCALE GENOMIC DNA]</scope>
    <source>
        <strain evidence="9 10">CBS 102.39</strain>
    </source>
</reference>
<dbReference type="InterPro" id="IPR019310">
    <property type="entry name" value="Efg1"/>
</dbReference>
<feature type="compositionally biased region" description="Basic and acidic residues" evidence="8">
    <location>
        <begin position="15"/>
        <end position="32"/>
    </location>
</feature>
<dbReference type="GO" id="GO:0030688">
    <property type="term" value="C:preribosome, small subunit precursor"/>
    <property type="evidence" value="ECO:0007669"/>
    <property type="project" value="TreeGrafter"/>
</dbReference>
<feature type="compositionally biased region" description="Acidic residues" evidence="8">
    <location>
        <begin position="140"/>
        <end position="152"/>
    </location>
</feature>
<keyword evidence="10" id="KW-1185">Reference proteome</keyword>
<dbReference type="GO" id="GO:0000462">
    <property type="term" value="P:maturation of SSU-rRNA from tricistronic rRNA transcript (SSU-rRNA, 5.8S rRNA, LSU-rRNA)"/>
    <property type="evidence" value="ECO:0007669"/>
    <property type="project" value="TreeGrafter"/>
</dbReference>
<dbReference type="GO" id="GO:0005730">
    <property type="term" value="C:nucleolus"/>
    <property type="evidence" value="ECO:0007669"/>
    <property type="project" value="UniProtKB-SubCell"/>
</dbReference>
<dbReference type="PANTHER" id="PTHR33911:SF1">
    <property type="entry name" value="RRNA-PROCESSING PROTEIN EFG1"/>
    <property type="match status" value="1"/>
</dbReference>
<evidence type="ECO:0000256" key="7">
    <source>
        <dbReference type="ARBA" id="ARBA00023242"/>
    </source>
</evidence>
<comment type="similarity">
    <text evidence="2">Belongs to the EFG1 family.</text>
</comment>
<evidence type="ECO:0000256" key="6">
    <source>
        <dbReference type="ARBA" id="ARBA00023054"/>
    </source>
</evidence>
<dbReference type="AlphaFoldDB" id="A0A8H4VSK2"/>
<dbReference type="PANTHER" id="PTHR33911">
    <property type="entry name" value="RRNA-PROCESSING PROTEIN EFG1"/>
    <property type="match status" value="1"/>
</dbReference>
<evidence type="ECO:0000256" key="5">
    <source>
        <dbReference type="ARBA" id="ARBA00022552"/>
    </source>
</evidence>
<dbReference type="Pfam" id="PF10153">
    <property type="entry name" value="Efg1"/>
    <property type="match status" value="1"/>
</dbReference>
<feature type="compositionally biased region" description="Polar residues" evidence="8">
    <location>
        <begin position="118"/>
        <end position="128"/>
    </location>
</feature>
<evidence type="ECO:0000256" key="3">
    <source>
        <dbReference type="ARBA" id="ARBA00018689"/>
    </source>
</evidence>
<keyword evidence="7" id="KW-0539">Nucleus</keyword>